<dbReference type="RefSeq" id="WP_344823690.1">
    <property type="nucleotide sequence ID" value="NZ_BAAAUV010000003.1"/>
</dbReference>
<feature type="signal peptide" evidence="1">
    <location>
        <begin position="1"/>
        <end position="27"/>
    </location>
</feature>
<evidence type="ECO:0000313" key="4">
    <source>
        <dbReference type="EMBL" id="GAA3201524.1"/>
    </source>
</evidence>
<protein>
    <submittedName>
        <fullName evidence="4">Alpha/beta hydrolase</fullName>
    </submittedName>
</protein>
<organism evidence="4 5">
    <name type="scientific">Actinocorallia longicatena</name>
    <dbReference type="NCBI Taxonomy" id="111803"/>
    <lineage>
        <taxon>Bacteria</taxon>
        <taxon>Bacillati</taxon>
        <taxon>Actinomycetota</taxon>
        <taxon>Actinomycetes</taxon>
        <taxon>Streptosporangiales</taxon>
        <taxon>Thermomonosporaceae</taxon>
        <taxon>Actinocorallia</taxon>
    </lineage>
</organism>
<keyword evidence="1" id="KW-0732">Signal</keyword>
<dbReference type="InterPro" id="IPR000073">
    <property type="entry name" value="AB_hydrolase_1"/>
</dbReference>
<feature type="domain" description="Peptidase S33 tripeptidyl aminopeptidase-like C-terminal" evidence="3">
    <location>
        <begin position="433"/>
        <end position="521"/>
    </location>
</feature>
<dbReference type="Proteomes" id="UP001501237">
    <property type="component" value="Unassembled WGS sequence"/>
</dbReference>
<comment type="caution">
    <text evidence="4">The sequence shown here is derived from an EMBL/GenBank/DDBJ whole genome shotgun (WGS) entry which is preliminary data.</text>
</comment>
<dbReference type="InterPro" id="IPR029058">
    <property type="entry name" value="AB_hydrolase_fold"/>
</dbReference>
<dbReference type="EMBL" id="BAAAUV010000003">
    <property type="protein sequence ID" value="GAA3201524.1"/>
    <property type="molecule type" value="Genomic_DNA"/>
</dbReference>
<feature type="domain" description="AB hydrolase-1" evidence="2">
    <location>
        <begin position="122"/>
        <end position="283"/>
    </location>
</feature>
<evidence type="ECO:0000259" key="3">
    <source>
        <dbReference type="Pfam" id="PF08386"/>
    </source>
</evidence>
<reference evidence="5" key="1">
    <citation type="journal article" date="2019" name="Int. J. Syst. Evol. Microbiol.">
        <title>The Global Catalogue of Microorganisms (GCM) 10K type strain sequencing project: providing services to taxonomists for standard genome sequencing and annotation.</title>
        <authorList>
            <consortium name="The Broad Institute Genomics Platform"/>
            <consortium name="The Broad Institute Genome Sequencing Center for Infectious Disease"/>
            <person name="Wu L."/>
            <person name="Ma J."/>
        </authorList>
    </citation>
    <scope>NUCLEOTIDE SEQUENCE [LARGE SCALE GENOMIC DNA]</scope>
    <source>
        <strain evidence="5">JCM 9377</strain>
    </source>
</reference>
<feature type="chain" id="PRO_5045354630" evidence="1">
    <location>
        <begin position="28"/>
        <end position="555"/>
    </location>
</feature>
<evidence type="ECO:0000259" key="2">
    <source>
        <dbReference type="Pfam" id="PF00561"/>
    </source>
</evidence>
<dbReference type="SUPFAM" id="SSF53474">
    <property type="entry name" value="alpha/beta-Hydrolases"/>
    <property type="match status" value="1"/>
</dbReference>
<dbReference type="Pfam" id="PF00561">
    <property type="entry name" value="Abhydrolase_1"/>
    <property type="match status" value="1"/>
</dbReference>
<gene>
    <name evidence="4" type="ORF">GCM10010468_14750</name>
</gene>
<dbReference type="InterPro" id="IPR013595">
    <property type="entry name" value="Pept_S33_TAP-like_C"/>
</dbReference>
<keyword evidence="5" id="KW-1185">Reference proteome</keyword>
<dbReference type="Gene3D" id="3.40.50.1820">
    <property type="entry name" value="alpha/beta hydrolase"/>
    <property type="match status" value="1"/>
</dbReference>
<sequence length="555" mass="60313">MRRSALVVAGSATGLLMLATALSSASAAPSPTPNPDFRIPRQTLNWKPCPLPANTPQEYKALECAKLYTPLDWHKKNGKKISLQITRLKARSGNPKGVVFTNPGGPGGPGWSLPLAFLDAGRNKLLDNMDVIGIDVRGTGYSTQAACKSTNWGNNLDPRNRSKANTKKLLAAAKRVAAACNNKGSAKKIPARLVNTPQTVYDLEWLRINLKDSKGAGVNRINWVGYSGGSWMGAYYARYWPKHTGRFVLDSNTDFTSTWQRIFAAQPKAFQTRFYNDFGGWAAKYNGIFKLGASKKAVYTRYERVRKAITKAKGGYATLVFDDGSKLKVYASTLDNIISSSLYVKGQFIDIASILFTLSQAAKNAGFPIRQQTTLAVHNVANPLADPEAGSNATFYDVTCNDTKYVKAGQLASYTAKNGKKYPLVGYGKIFDPCAFWKRPSGVNLKKMKSGPKLLMIQSTHDPATAYSGAVNAHKKYKNSRLITVVNEGDHGIYASGNGCVDNIVEAYLVDGVYPGKDGTCQGQPIPAPDLAGRLQAPVTNILIRNKGYGDLLEQ</sequence>
<dbReference type="Pfam" id="PF08386">
    <property type="entry name" value="Abhydrolase_4"/>
    <property type="match status" value="1"/>
</dbReference>
<keyword evidence="4" id="KW-0378">Hydrolase</keyword>
<evidence type="ECO:0000256" key="1">
    <source>
        <dbReference type="SAM" id="SignalP"/>
    </source>
</evidence>
<proteinExistence type="predicted"/>
<evidence type="ECO:0000313" key="5">
    <source>
        <dbReference type="Proteomes" id="UP001501237"/>
    </source>
</evidence>
<accession>A0ABP6Q2E9</accession>
<dbReference type="GO" id="GO:0016787">
    <property type="term" value="F:hydrolase activity"/>
    <property type="evidence" value="ECO:0007669"/>
    <property type="project" value="UniProtKB-KW"/>
</dbReference>
<name>A0ABP6Q2E9_9ACTN</name>